<keyword evidence="1" id="KW-0812">Transmembrane</keyword>
<reference evidence="2 3" key="1">
    <citation type="submission" date="2013-02" db="EMBL/GenBank/DDBJ databases">
        <title>Draft Genome Sequence of Streptomyces aurantiacus, Which Produces Setomimycin.</title>
        <authorList>
            <person name="Gruening B.A."/>
            <person name="Praeg A."/>
            <person name="Erxleben A."/>
            <person name="Guenther S."/>
            <person name="Mueller M."/>
        </authorList>
    </citation>
    <scope>NUCLEOTIDE SEQUENCE [LARGE SCALE GENOMIC DNA]</scope>
    <source>
        <strain evidence="2 3">JA 4570</strain>
    </source>
</reference>
<dbReference type="PATRIC" id="fig|1286094.4.peg.3566"/>
<proteinExistence type="predicted"/>
<comment type="caution">
    <text evidence="2">The sequence shown here is derived from an EMBL/GenBank/DDBJ whole genome shotgun (WGS) entry which is preliminary data.</text>
</comment>
<dbReference type="Proteomes" id="UP000014629">
    <property type="component" value="Unassembled WGS sequence"/>
</dbReference>
<dbReference type="AlphaFoldDB" id="S4APB3"/>
<evidence type="ECO:0000256" key="1">
    <source>
        <dbReference type="SAM" id="Phobius"/>
    </source>
</evidence>
<organism evidence="2 3">
    <name type="scientific">Streptomyces aurantiacus JA 4570</name>
    <dbReference type="NCBI Taxonomy" id="1286094"/>
    <lineage>
        <taxon>Bacteria</taxon>
        <taxon>Bacillati</taxon>
        <taxon>Actinomycetota</taxon>
        <taxon>Actinomycetes</taxon>
        <taxon>Kitasatosporales</taxon>
        <taxon>Streptomycetaceae</taxon>
        <taxon>Streptomyces</taxon>
        <taxon>Streptomyces aurantiacus group</taxon>
    </lineage>
</organism>
<dbReference type="EMBL" id="AOPZ01000170">
    <property type="protein sequence ID" value="EPH43317.1"/>
    <property type="molecule type" value="Genomic_DNA"/>
</dbReference>
<feature type="transmembrane region" description="Helical" evidence="1">
    <location>
        <begin position="31"/>
        <end position="51"/>
    </location>
</feature>
<dbReference type="RefSeq" id="WP_016641730.1">
    <property type="nucleotide sequence ID" value="NZ_AOPZ01000170.1"/>
</dbReference>
<protein>
    <submittedName>
        <fullName evidence="2">Uncharacterized protein</fullName>
    </submittedName>
</protein>
<evidence type="ECO:0000313" key="3">
    <source>
        <dbReference type="Proteomes" id="UP000014629"/>
    </source>
</evidence>
<name>S4APB3_9ACTN</name>
<evidence type="ECO:0000313" key="2">
    <source>
        <dbReference type="EMBL" id="EPH43317.1"/>
    </source>
</evidence>
<gene>
    <name evidence="2" type="ORF">STRAU_3603</name>
</gene>
<feature type="transmembrane region" description="Helical" evidence="1">
    <location>
        <begin position="105"/>
        <end position="125"/>
    </location>
</feature>
<keyword evidence="1" id="KW-0472">Membrane</keyword>
<sequence>MQLGALALVIAMILFFPAVPWVVFPGHRQTGAVAAVVAVAACGAWVLNAYGTPGVGFLAFLVPSLLIRVGAEAVGAFEQGREVRAHRATCTDSAACGVDHETDRFTYTLVAFLSIMVSPVVFFVWR</sequence>
<keyword evidence="1" id="KW-1133">Transmembrane helix</keyword>
<keyword evidence="3" id="KW-1185">Reference proteome</keyword>
<feature type="transmembrane region" description="Helical" evidence="1">
    <location>
        <begin position="6"/>
        <end position="24"/>
    </location>
</feature>
<accession>S4APB3</accession>
<dbReference type="OrthoDB" id="9910469at2"/>